<dbReference type="PANTHER" id="PTHR23079:SF55">
    <property type="entry name" value="RNA-DIRECTED RNA POLYMERASE"/>
    <property type="match status" value="1"/>
</dbReference>
<evidence type="ECO:0000313" key="4">
    <source>
        <dbReference type="EMBL" id="KDQ61150.1"/>
    </source>
</evidence>
<dbReference type="InterPro" id="IPR007855">
    <property type="entry name" value="RDRP"/>
</dbReference>
<dbReference type="STRING" id="933084.A0A067Q4Q5"/>
<keyword evidence="1" id="KW-0694">RNA-binding</keyword>
<feature type="domain" description="RDRP core" evidence="3">
    <location>
        <begin position="415"/>
        <end position="1026"/>
    </location>
</feature>
<keyword evidence="1" id="KW-0548">Nucleotidyltransferase</keyword>
<dbReference type="Pfam" id="PF05183">
    <property type="entry name" value="RdRP"/>
    <property type="match status" value="1"/>
</dbReference>
<gene>
    <name evidence="4" type="ORF">JAAARDRAFT_152238</name>
</gene>
<dbReference type="InParanoid" id="A0A067Q4Q5"/>
<comment type="similarity">
    <text evidence="1">Belongs to the RdRP family.</text>
</comment>
<dbReference type="GO" id="GO:0003968">
    <property type="term" value="F:RNA-directed RNA polymerase activity"/>
    <property type="evidence" value="ECO:0007669"/>
    <property type="project" value="UniProtKB-KW"/>
</dbReference>
<accession>A0A067Q4Q5</accession>
<protein>
    <recommendedName>
        <fullName evidence="1">RNA-dependent RNA polymerase</fullName>
        <ecNumber evidence="1">2.7.7.48</ecNumber>
    </recommendedName>
</protein>
<comment type="catalytic activity">
    <reaction evidence="1">
        <text>RNA(n) + a ribonucleoside 5'-triphosphate = RNA(n+1) + diphosphate</text>
        <dbReference type="Rhea" id="RHEA:21248"/>
        <dbReference type="Rhea" id="RHEA-COMP:14527"/>
        <dbReference type="Rhea" id="RHEA-COMP:17342"/>
        <dbReference type="ChEBI" id="CHEBI:33019"/>
        <dbReference type="ChEBI" id="CHEBI:61557"/>
        <dbReference type="ChEBI" id="CHEBI:140395"/>
        <dbReference type="EC" id="2.7.7.48"/>
    </reaction>
</comment>
<dbReference type="EMBL" id="KL197713">
    <property type="protein sequence ID" value="KDQ61150.1"/>
    <property type="molecule type" value="Genomic_DNA"/>
</dbReference>
<dbReference type="GO" id="GO:0003723">
    <property type="term" value="F:RNA binding"/>
    <property type="evidence" value="ECO:0007669"/>
    <property type="project" value="UniProtKB-KW"/>
</dbReference>
<dbReference type="FunCoup" id="A0A067Q4Q5">
    <property type="interactions" value="4"/>
</dbReference>
<sequence length="1259" mass="143328">MELDIKGLDFYATKFDVKMAIASVLHGELRLGDSDDRLCNFEVSLNPGLSLIRNDGSGKLTLPNDKVWRKLKEWMYAQGNSIKVLDRAIRLYPTRNKVKHGLKQVLQKAHYMDPALEKEHDEKVQQLDAEFRVVKVQIGIYFRSSYGPRSGGRSFSSEWEAKYDATQKSVAWLRFYYDHKSIRIKLGEPMTDETCQWIVIKFSAIQLMAVGHDFGRPYICFDTVVPPTFEREYFNRTTTGDFHKDGRKFRERVGFLNPSHQRVAPYVHQVRVELSSNEDIDHFYNLCVIAGLRHPIRGCTVDALSHGFYSEKNLTYIQRWLCSLEFKVAFQLAALFHNSLLTSDEVLRNLLEPINDLCISLGDAASHILRQFSEALRTRPQDESPKGCFERVRVRTNKPMPPVPSGMFMCHHVSFTPTRILLEGPYVIQSNRIIREYAGYEENFIRVDFRDEDRLQYRWERETDGTYFLQERVGGVLKNRFSLAGRDFEFLAYSSSALREHSVWFMRRFMYTDAEHGERWITAETIRNSLGNFRGTELIKFPSKYAARMAQAFTATDSSVKIRREDWEVVNDLGVAPYEFTDGCGTISPALGDQIWETLCKTRGYGVRTTKPSAYQIRFLGFKGVVTVDHTLTGIHMRLRPSMRKFAVHLEREIVAEIEIAQAFDKPMSVFLNRSLIMVLEDRGVAKEKFMKLQEIAIADVKTASDSISQLRKLLDANGLGSAYRLSWVMQGLKDLGFDLSVRAKDSPLHTNFLKRAMRFAINHVLRDIKHGARIPIPKSYLLPGVADEGPAYEAAGHENVFKLKEGQIYACIQQPGETSPTWIKGRCIIWRSPVVHPGDVVHVSAVGQPPEDKMCFFKNLVNVVVLPSEGKRSLASCLAGGDVDGDLFCISQEQTMLPTFHHEPAEYKPVDTRKLEDDRDSTIEDICDFVVEYINSDVLGLLSDRHLIIADQSKHGTEDELCIQLAELCSRAVDYPKNGVPVPIDDIPRFLIPYKPDWHAAEVTSPRSSDYYESSRALGHLYREITLLDPTEPSPGLVEPIVQEESFKAITDALEPLILAQLGDLAEHHISKQVEDCFSKYEDEMRYISVTHTLSSSPGVCLTEEEVVVSTILAKCSQKRWRKDRMHRLQVHASNLVQQTRRELFPDSEEFSPGGLQRSLQRAWEAWSLSVQKCLQFNPTAGTFTAHNSFGLVSLGVLFEILDSLAGSWRTGARPSPQMNPIPRSSEKKPNARSPAVLRIVAEPKQTKKQKTRSRANA</sequence>
<evidence type="ECO:0000313" key="5">
    <source>
        <dbReference type="Proteomes" id="UP000027265"/>
    </source>
</evidence>
<feature type="region of interest" description="Disordered" evidence="2">
    <location>
        <begin position="1211"/>
        <end position="1259"/>
    </location>
</feature>
<dbReference type="HOGENOM" id="CLU_001366_2_1_1"/>
<dbReference type="Proteomes" id="UP000027265">
    <property type="component" value="Unassembled WGS sequence"/>
</dbReference>
<evidence type="ECO:0000256" key="1">
    <source>
        <dbReference type="RuleBase" id="RU363098"/>
    </source>
</evidence>
<dbReference type="GO" id="GO:0031380">
    <property type="term" value="C:nuclear RNA-directed RNA polymerase complex"/>
    <property type="evidence" value="ECO:0007669"/>
    <property type="project" value="TreeGrafter"/>
</dbReference>
<name>A0A067Q4Q5_9AGAM</name>
<proteinExistence type="inferred from homology"/>
<evidence type="ECO:0000256" key="2">
    <source>
        <dbReference type="SAM" id="MobiDB-lite"/>
    </source>
</evidence>
<keyword evidence="1" id="KW-0696">RNA-directed RNA polymerase</keyword>
<reference evidence="5" key="1">
    <citation type="journal article" date="2014" name="Proc. Natl. Acad. Sci. U.S.A.">
        <title>Extensive sampling of basidiomycete genomes demonstrates inadequacy of the white-rot/brown-rot paradigm for wood decay fungi.</title>
        <authorList>
            <person name="Riley R."/>
            <person name="Salamov A.A."/>
            <person name="Brown D.W."/>
            <person name="Nagy L.G."/>
            <person name="Floudas D."/>
            <person name="Held B.W."/>
            <person name="Levasseur A."/>
            <person name="Lombard V."/>
            <person name="Morin E."/>
            <person name="Otillar R."/>
            <person name="Lindquist E.A."/>
            <person name="Sun H."/>
            <person name="LaButti K.M."/>
            <person name="Schmutz J."/>
            <person name="Jabbour D."/>
            <person name="Luo H."/>
            <person name="Baker S.E."/>
            <person name="Pisabarro A.G."/>
            <person name="Walton J.D."/>
            <person name="Blanchette R.A."/>
            <person name="Henrissat B."/>
            <person name="Martin F."/>
            <person name="Cullen D."/>
            <person name="Hibbett D.S."/>
            <person name="Grigoriev I.V."/>
        </authorList>
    </citation>
    <scope>NUCLEOTIDE SEQUENCE [LARGE SCALE GENOMIC DNA]</scope>
    <source>
        <strain evidence="5">MUCL 33604</strain>
    </source>
</reference>
<keyword evidence="5" id="KW-1185">Reference proteome</keyword>
<keyword evidence="1" id="KW-0808">Transferase</keyword>
<dbReference type="InterPro" id="IPR057596">
    <property type="entry name" value="RDRP_core"/>
</dbReference>
<dbReference type="GO" id="GO:0030422">
    <property type="term" value="P:siRNA processing"/>
    <property type="evidence" value="ECO:0007669"/>
    <property type="project" value="TreeGrafter"/>
</dbReference>
<dbReference type="EC" id="2.7.7.48" evidence="1"/>
<dbReference type="OrthoDB" id="6513042at2759"/>
<feature type="compositionally biased region" description="Basic residues" evidence="2">
    <location>
        <begin position="1248"/>
        <end position="1259"/>
    </location>
</feature>
<evidence type="ECO:0000259" key="3">
    <source>
        <dbReference type="Pfam" id="PF05183"/>
    </source>
</evidence>
<dbReference type="PANTHER" id="PTHR23079">
    <property type="entry name" value="RNA-DEPENDENT RNA POLYMERASE"/>
    <property type="match status" value="1"/>
</dbReference>
<organism evidence="4 5">
    <name type="scientific">Jaapia argillacea MUCL 33604</name>
    <dbReference type="NCBI Taxonomy" id="933084"/>
    <lineage>
        <taxon>Eukaryota</taxon>
        <taxon>Fungi</taxon>
        <taxon>Dikarya</taxon>
        <taxon>Basidiomycota</taxon>
        <taxon>Agaricomycotina</taxon>
        <taxon>Agaricomycetes</taxon>
        <taxon>Agaricomycetidae</taxon>
        <taxon>Jaapiales</taxon>
        <taxon>Jaapiaceae</taxon>
        <taxon>Jaapia</taxon>
    </lineage>
</organism>
<dbReference type="AlphaFoldDB" id="A0A067Q4Q5"/>